<dbReference type="AlphaFoldDB" id="Q1YEI2"/>
<evidence type="ECO:0000256" key="11">
    <source>
        <dbReference type="ARBA" id="ARBA00022759"/>
    </source>
</evidence>
<feature type="binding site" evidence="15">
    <location>
        <position position="142"/>
    </location>
    <ligand>
        <name>Mg(2+)</name>
        <dbReference type="ChEBI" id="CHEBI:18420"/>
    </ligand>
</feature>
<feature type="active site" evidence="15">
    <location>
        <position position="142"/>
    </location>
</feature>
<evidence type="ECO:0000256" key="1">
    <source>
        <dbReference type="ARBA" id="ARBA00000109"/>
    </source>
</evidence>
<dbReference type="HOGENOM" id="CLU_000907_1_1_5"/>
<evidence type="ECO:0000259" key="17">
    <source>
        <dbReference type="PROSITE" id="PS50142"/>
    </source>
</evidence>
<dbReference type="FunFam" id="1.10.1520.10:FF:000001">
    <property type="entry name" value="Ribonuclease 3"/>
    <property type="match status" value="1"/>
</dbReference>
<evidence type="ECO:0000256" key="2">
    <source>
        <dbReference type="ARBA" id="ARBA00004496"/>
    </source>
</evidence>
<comment type="subcellular location">
    <subcellularLocation>
        <location evidence="2 15">Cytoplasm</location>
    </subcellularLocation>
</comment>
<keyword evidence="14 15" id="KW-0694">RNA-binding</keyword>
<feature type="domain" description="DRBM" evidence="16">
    <location>
        <begin position="178"/>
        <end position="242"/>
    </location>
</feature>
<keyword evidence="11 15" id="KW-0255">Endonuclease</keyword>
<dbReference type="InterPro" id="IPR036389">
    <property type="entry name" value="RNase_III_sf"/>
</dbReference>
<accession>Q1YEI2</accession>
<name>Q1YEI2_AURMS</name>
<protein>
    <recommendedName>
        <fullName evidence="15">Ribonuclease 3</fullName>
        <ecNumber evidence="15">3.1.26.3</ecNumber>
    </recommendedName>
    <alternativeName>
        <fullName evidence="15">Ribonuclease III</fullName>
        <shortName evidence="15">RNase III</shortName>
    </alternativeName>
</protein>
<comment type="function">
    <text evidence="15">Digests double-stranded RNA. Involved in the processing of primary rRNA transcript to yield the immediate precursors to the large and small rRNAs (23S and 16S). Processes some mRNAs, and tRNAs when they are encoded in the rRNA operon. Processes pre-crRNA and tracrRNA of type II CRISPR loci if present in the organism.</text>
</comment>
<dbReference type="InterPro" id="IPR011907">
    <property type="entry name" value="RNase_III"/>
</dbReference>
<dbReference type="SUPFAM" id="SSF54768">
    <property type="entry name" value="dsRNA-binding domain-like"/>
    <property type="match status" value="1"/>
</dbReference>
<dbReference type="SMART" id="SM00535">
    <property type="entry name" value="RIBOc"/>
    <property type="match status" value="1"/>
</dbReference>
<gene>
    <name evidence="15" type="primary">rnc</name>
    <name evidence="18" type="ORF">SI859A1_01093</name>
</gene>
<keyword evidence="15" id="KW-0699">rRNA-binding</keyword>
<evidence type="ECO:0000256" key="9">
    <source>
        <dbReference type="ARBA" id="ARBA00022722"/>
    </source>
</evidence>
<evidence type="ECO:0000256" key="8">
    <source>
        <dbReference type="ARBA" id="ARBA00022694"/>
    </source>
</evidence>
<keyword evidence="7 15" id="KW-0507">mRNA processing</keyword>
<feature type="binding site" evidence="15">
    <location>
        <position position="139"/>
    </location>
    <ligand>
        <name>Mg(2+)</name>
        <dbReference type="ChEBI" id="CHEBI:18420"/>
    </ligand>
</feature>
<dbReference type="GO" id="GO:0010468">
    <property type="term" value="P:regulation of gene expression"/>
    <property type="evidence" value="ECO:0007669"/>
    <property type="project" value="TreeGrafter"/>
</dbReference>
<dbReference type="Pfam" id="PF00035">
    <property type="entry name" value="dsrm"/>
    <property type="match status" value="1"/>
</dbReference>
<evidence type="ECO:0000256" key="4">
    <source>
        <dbReference type="ARBA" id="ARBA00011738"/>
    </source>
</evidence>
<dbReference type="Gene3D" id="1.10.1520.10">
    <property type="entry name" value="Ribonuclease III domain"/>
    <property type="match status" value="1"/>
</dbReference>
<dbReference type="GO" id="GO:0006397">
    <property type="term" value="P:mRNA processing"/>
    <property type="evidence" value="ECO:0007669"/>
    <property type="project" value="UniProtKB-UniRule"/>
</dbReference>
<dbReference type="PROSITE" id="PS00517">
    <property type="entry name" value="RNASE_3_1"/>
    <property type="match status" value="1"/>
</dbReference>
<dbReference type="SUPFAM" id="SSF69065">
    <property type="entry name" value="RNase III domain-like"/>
    <property type="match status" value="1"/>
</dbReference>
<dbReference type="GO" id="GO:0046872">
    <property type="term" value="F:metal ion binding"/>
    <property type="evidence" value="ECO:0007669"/>
    <property type="project" value="UniProtKB-KW"/>
</dbReference>
<comment type="cofactor">
    <cofactor evidence="15">
        <name>Mg(2+)</name>
        <dbReference type="ChEBI" id="CHEBI:18420"/>
    </cofactor>
</comment>
<dbReference type="GO" id="GO:0003725">
    <property type="term" value="F:double-stranded RNA binding"/>
    <property type="evidence" value="ECO:0007669"/>
    <property type="project" value="TreeGrafter"/>
</dbReference>
<dbReference type="GO" id="GO:0042802">
    <property type="term" value="F:identical protein binding"/>
    <property type="evidence" value="ECO:0007669"/>
    <property type="project" value="UniProtKB-ARBA"/>
</dbReference>
<dbReference type="Gene3D" id="3.30.160.20">
    <property type="match status" value="1"/>
</dbReference>
<keyword evidence="6 15" id="KW-0698">rRNA processing</keyword>
<dbReference type="InterPro" id="IPR000999">
    <property type="entry name" value="RNase_III_dom"/>
</dbReference>
<dbReference type="GO" id="GO:0004525">
    <property type="term" value="F:ribonuclease III activity"/>
    <property type="evidence" value="ECO:0007669"/>
    <property type="project" value="UniProtKB-UniRule"/>
</dbReference>
<comment type="subunit">
    <text evidence="4 15">Homodimer.</text>
</comment>
<evidence type="ECO:0000256" key="7">
    <source>
        <dbReference type="ARBA" id="ARBA00022664"/>
    </source>
</evidence>
<dbReference type="PANTHER" id="PTHR11207">
    <property type="entry name" value="RIBONUCLEASE III"/>
    <property type="match status" value="1"/>
</dbReference>
<dbReference type="BioCyc" id="AURANTIMONAS:SI859A1_01093-MONOMER"/>
<reference evidence="18 19" key="1">
    <citation type="journal article" date="2008" name="Appl. Environ. Microbiol.">
        <title>Genomic insights into Mn(II) oxidation by the marine alphaproteobacterium Aurantimonas sp. strain SI85-9A1.</title>
        <authorList>
            <person name="Dick G.J."/>
            <person name="Podell S."/>
            <person name="Johnson H.A."/>
            <person name="Rivera-Espinoza Y."/>
            <person name="Bernier-Latmani R."/>
            <person name="McCarthy J.K."/>
            <person name="Torpey J.W."/>
            <person name="Clement B.G."/>
            <person name="Gaasterland T."/>
            <person name="Tebo B.M."/>
        </authorList>
    </citation>
    <scope>NUCLEOTIDE SEQUENCE [LARGE SCALE GENOMIC DNA]</scope>
    <source>
        <strain evidence="18 19">SI85-9A1</strain>
    </source>
</reference>
<evidence type="ECO:0000256" key="13">
    <source>
        <dbReference type="ARBA" id="ARBA00022842"/>
    </source>
</evidence>
<keyword evidence="9 15" id="KW-0540">Nuclease</keyword>
<evidence type="ECO:0000313" key="19">
    <source>
        <dbReference type="Proteomes" id="UP000000321"/>
    </source>
</evidence>
<dbReference type="NCBIfam" id="TIGR02191">
    <property type="entry name" value="RNaseIII"/>
    <property type="match status" value="1"/>
</dbReference>
<evidence type="ECO:0000256" key="15">
    <source>
        <dbReference type="HAMAP-Rule" id="MF_00104"/>
    </source>
</evidence>
<sequence length="252" mass="27917">MADRPAAGPHPHMARLKADKPLEELESRIGITFHEKARFERALTHSSLRSSKGGKGEGERSYERLEFLGDRVLGLVVAEKLFDMFPGADEGELSLRLNSLVSADTCAEIADELGLYEFVRHGGDLKKLKSDRTKSIRADLVESLIAAIYLGEGLETARDFIVRYWGGRLGKSVAARRDAKTALQEWAHTRGPVTPQYEIVERSGPDHDPLFTVRVSIPDVAPADGQGRSRRIAEQEAATAVLIRESVWKDDN</sequence>
<feature type="binding site" evidence="15">
    <location>
        <position position="66"/>
    </location>
    <ligand>
        <name>Mg(2+)</name>
        <dbReference type="ChEBI" id="CHEBI:18420"/>
    </ligand>
</feature>
<organism evidence="18 19">
    <name type="scientific">Aurantimonas manganoxydans (strain ATCC BAA-1229 / DSM 21871 / SI85-9A1)</name>
    <dbReference type="NCBI Taxonomy" id="287752"/>
    <lineage>
        <taxon>Bacteria</taxon>
        <taxon>Pseudomonadati</taxon>
        <taxon>Pseudomonadota</taxon>
        <taxon>Alphaproteobacteria</taxon>
        <taxon>Hyphomicrobiales</taxon>
        <taxon>Aurantimonadaceae</taxon>
        <taxon>Aurantimonas</taxon>
    </lineage>
</organism>
<evidence type="ECO:0000259" key="16">
    <source>
        <dbReference type="PROSITE" id="PS50137"/>
    </source>
</evidence>
<dbReference type="CDD" id="cd10845">
    <property type="entry name" value="DSRM_RNAse_III_family"/>
    <property type="match status" value="1"/>
</dbReference>
<comment type="similarity">
    <text evidence="3">Belongs to the ribonuclease III family.</text>
</comment>
<dbReference type="EMBL" id="AAPJ01000008">
    <property type="protein sequence ID" value="EAS48609.1"/>
    <property type="molecule type" value="Genomic_DNA"/>
</dbReference>
<keyword evidence="8 15" id="KW-0819">tRNA processing</keyword>
<keyword evidence="13 15" id="KW-0460">Magnesium</keyword>
<keyword evidence="12 15" id="KW-0378">Hydrolase</keyword>
<evidence type="ECO:0000256" key="14">
    <source>
        <dbReference type="ARBA" id="ARBA00022884"/>
    </source>
</evidence>
<dbReference type="FunFam" id="3.30.160.20:FF:000003">
    <property type="entry name" value="Ribonuclease 3"/>
    <property type="match status" value="1"/>
</dbReference>
<dbReference type="Proteomes" id="UP000000321">
    <property type="component" value="Unassembled WGS sequence"/>
</dbReference>
<dbReference type="GO" id="GO:0019843">
    <property type="term" value="F:rRNA binding"/>
    <property type="evidence" value="ECO:0007669"/>
    <property type="project" value="UniProtKB-KW"/>
</dbReference>
<evidence type="ECO:0000313" key="18">
    <source>
        <dbReference type="EMBL" id="EAS48609.1"/>
    </source>
</evidence>
<keyword evidence="10 15" id="KW-0479">Metal-binding</keyword>
<dbReference type="HAMAP" id="MF_00104">
    <property type="entry name" value="RNase_III"/>
    <property type="match status" value="1"/>
</dbReference>
<evidence type="ECO:0000256" key="5">
    <source>
        <dbReference type="ARBA" id="ARBA00022490"/>
    </source>
</evidence>
<dbReference type="SMART" id="SM00358">
    <property type="entry name" value="DSRM"/>
    <property type="match status" value="1"/>
</dbReference>
<dbReference type="PROSITE" id="PS50137">
    <property type="entry name" value="DS_RBD"/>
    <property type="match status" value="1"/>
</dbReference>
<dbReference type="CDD" id="cd00593">
    <property type="entry name" value="RIBOc"/>
    <property type="match status" value="1"/>
</dbReference>
<evidence type="ECO:0000256" key="10">
    <source>
        <dbReference type="ARBA" id="ARBA00022723"/>
    </source>
</evidence>
<dbReference type="GO" id="GO:0005737">
    <property type="term" value="C:cytoplasm"/>
    <property type="evidence" value="ECO:0007669"/>
    <property type="project" value="UniProtKB-SubCell"/>
</dbReference>
<dbReference type="GO" id="GO:0008033">
    <property type="term" value="P:tRNA processing"/>
    <property type="evidence" value="ECO:0007669"/>
    <property type="project" value="UniProtKB-KW"/>
</dbReference>
<evidence type="ECO:0000256" key="12">
    <source>
        <dbReference type="ARBA" id="ARBA00022801"/>
    </source>
</evidence>
<proteinExistence type="inferred from homology"/>
<dbReference type="InterPro" id="IPR014720">
    <property type="entry name" value="dsRBD_dom"/>
</dbReference>
<evidence type="ECO:0000256" key="3">
    <source>
        <dbReference type="ARBA" id="ARBA00010183"/>
    </source>
</evidence>
<feature type="active site" evidence="15">
    <location>
        <position position="70"/>
    </location>
</feature>
<dbReference type="GO" id="GO:0006364">
    <property type="term" value="P:rRNA processing"/>
    <property type="evidence" value="ECO:0007669"/>
    <property type="project" value="UniProtKB-UniRule"/>
</dbReference>
<dbReference type="PANTHER" id="PTHR11207:SF0">
    <property type="entry name" value="RIBONUCLEASE 3"/>
    <property type="match status" value="1"/>
</dbReference>
<comment type="caution">
    <text evidence="18">The sequence shown here is derived from an EMBL/GenBank/DDBJ whole genome shotgun (WGS) entry which is preliminary data.</text>
</comment>
<evidence type="ECO:0000256" key="6">
    <source>
        <dbReference type="ARBA" id="ARBA00022552"/>
    </source>
</evidence>
<dbReference type="PROSITE" id="PS50142">
    <property type="entry name" value="RNASE_3_2"/>
    <property type="match status" value="1"/>
</dbReference>
<comment type="catalytic activity">
    <reaction evidence="1 15">
        <text>Endonucleolytic cleavage to 5'-phosphomonoester.</text>
        <dbReference type="EC" id="3.1.26.3"/>
    </reaction>
</comment>
<dbReference type="Pfam" id="PF14622">
    <property type="entry name" value="Ribonucleas_3_3"/>
    <property type="match status" value="1"/>
</dbReference>
<feature type="domain" description="RNase III" evidence="17">
    <location>
        <begin position="22"/>
        <end position="153"/>
    </location>
</feature>
<dbReference type="EC" id="3.1.26.3" evidence="15"/>
<keyword evidence="5 15" id="KW-0963">Cytoplasm</keyword>
<keyword evidence="19" id="KW-1185">Reference proteome</keyword>